<dbReference type="KEGG" id="dfa:DFA_10877"/>
<evidence type="ECO:0000313" key="4">
    <source>
        <dbReference type="Proteomes" id="UP000007797"/>
    </source>
</evidence>
<evidence type="ECO:0000256" key="1">
    <source>
        <dbReference type="ARBA" id="ARBA00022741"/>
    </source>
</evidence>
<dbReference type="Gene3D" id="3.40.50.300">
    <property type="entry name" value="P-loop containing nucleotide triphosphate hydrolases"/>
    <property type="match status" value="1"/>
</dbReference>
<dbReference type="SMART" id="SM00175">
    <property type="entry name" value="RAB"/>
    <property type="match status" value="1"/>
</dbReference>
<dbReference type="RefSeq" id="XP_004351127.1">
    <property type="nucleotide sequence ID" value="XM_004351075.1"/>
</dbReference>
<dbReference type="Pfam" id="PF00071">
    <property type="entry name" value="Ras"/>
    <property type="match status" value="1"/>
</dbReference>
<accession>F4QBN1</accession>
<keyword evidence="2" id="KW-0342">GTP-binding</keyword>
<evidence type="ECO:0000256" key="2">
    <source>
        <dbReference type="ARBA" id="ARBA00023134"/>
    </source>
</evidence>
<reference evidence="4" key="1">
    <citation type="journal article" date="2011" name="Genome Res.">
        <title>Phylogeny-wide analysis of social amoeba genomes highlights ancient origins for complex intercellular communication.</title>
        <authorList>
            <person name="Heidel A.J."/>
            <person name="Lawal H.M."/>
            <person name="Felder M."/>
            <person name="Schilde C."/>
            <person name="Helps N.R."/>
            <person name="Tunggal B."/>
            <person name="Rivero F."/>
            <person name="John U."/>
            <person name="Schleicher M."/>
            <person name="Eichinger L."/>
            <person name="Platzer M."/>
            <person name="Noegel A.A."/>
            <person name="Schaap P."/>
            <person name="Gloeckner G."/>
        </authorList>
    </citation>
    <scope>NUCLEOTIDE SEQUENCE [LARGE SCALE GENOMIC DNA]</scope>
    <source>
        <strain evidence="4">SH3</strain>
    </source>
</reference>
<organism evidence="3 4">
    <name type="scientific">Cavenderia fasciculata</name>
    <name type="common">Slime mold</name>
    <name type="synonym">Dictyostelium fasciculatum</name>
    <dbReference type="NCBI Taxonomy" id="261658"/>
    <lineage>
        <taxon>Eukaryota</taxon>
        <taxon>Amoebozoa</taxon>
        <taxon>Evosea</taxon>
        <taxon>Eumycetozoa</taxon>
        <taxon>Dictyostelia</taxon>
        <taxon>Acytosteliales</taxon>
        <taxon>Cavenderiaceae</taxon>
        <taxon>Cavenderia</taxon>
    </lineage>
</organism>
<proteinExistence type="predicted"/>
<keyword evidence="4" id="KW-1185">Reference proteome</keyword>
<dbReference type="PANTHER" id="PTHR24070">
    <property type="entry name" value="RAS, DI-RAS, AND RHEB FAMILY MEMBERS OF SMALL GTPASE SUPERFAMILY"/>
    <property type="match status" value="1"/>
</dbReference>
<dbReference type="InterPro" id="IPR001806">
    <property type="entry name" value="Small_GTPase"/>
</dbReference>
<dbReference type="STRING" id="1054147.F4QBN1"/>
<gene>
    <name evidence="3" type="ORF">DFA_10877</name>
</gene>
<dbReference type="GO" id="GO:0005525">
    <property type="term" value="F:GTP binding"/>
    <property type="evidence" value="ECO:0007669"/>
    <property type="project" value="UniProtKB-KW"/>
</dbReference>
<keyword evidence="1" id="KW-0547">Nucleotide-binding</keyword>
<dbReference type="InterPro" id="IPR020849">
    <property type="entry name" value="Small_GTPase_Ras-type"/>
</dbReference>
<dbReference type="GO" id="GO:0007165">
    <property type="term" value="P:signal transduction"/>
    <property type="evidence" value="ECO:0007669"/>
    <property type="project" value="InterPro"/>
</dbReference>
<dbReference type="EMBL" id="GL883028">
    <property type="protein sequence ID" value="EGG14619.1"/>
    <property type="molecule type" value="Genomic_DNA"/>
</dbReference>
<dbReference type="Proteomes" id="UP000007797">
    <property type="component" value="Unassembled WGS sequence"/>
</dbReference>
<dbReference type="SMART" id="SM00173">
    <property type="entry name" value="RAS"/>
    <property type="match status" value="1"/>
</dbReference>
<name>F4QBN1_CACFS</name>
<protein>
    <submittedName>
        <fullName evidence="3">Uncharacterized protein</fullName>
    </submittedName>
</protein>
<sequence>MVYRIRNYDRIPSVLNVIIAGKEGVGKSSLVRSLTSHPISKETPADFTADEITFDGFSGIKYRLCLSDDVYDKDTYTADMVVAIYDVTDRSTLDHFSRFHFPSYSGRQRAFILVGNFDDKEGREVSYEDGMKQSSEWGCSLFFEIGSSSKNEFVSVMEKSFFHLLNQMYIKLRITAPSTPCNTIAKRFIIDEDPPHLNNLNNPNNNNKKKNQLQLKNNIINNISNINNNKDTNVIIMNDIIEKNSIRNNNSKDDITRLFKSIIRNKYVGSIVWRQVANIHRQLDVQARRFRDMTLLWIIHNKYFDLFDARFRKDMPWQLDQIEFICFLRSNTNYARYCLVTDEYPLLLQEYKFSALNDCFVNIYPNIDILQHIYQYGNNTFLSRFIDDYTAIIQAIQNENIELVRFYVEKLCRGSLPSITYNLCKAEAKALKSKEILTYLKDKSRDKKSKNTLLSLLKLKK</sequence>
<dbReference type="GeneID" id="14866680"/>
<dbReference type="InterPro" id="IPR027417">
    <property type="entry name" value="P-loop_NTPase"/>
</dbReference>
<dbReference type="GO" id="GO:0016020">
    <property type="term" value="C:membrane"/>
    <property type="evidence" value="ECO:0007669"/>
    <property type="project" value="InterPro"/>
</dbReference>
<dbReference type="GO" id="GO:0003924">
    <property type="term" value="F:GTPase activity"/>
    <property type="evidence" value="ECO:0007669"/>
    <property type="project" value="InterPro"/>
</dbReference>
<evidence type="ECO:0000313" key="3">
    <source>
        <dbReference type="EMBL" id="EGG14619.1"/>
    </source>
</evidence>
<dbReference type="AlphaFoldDB" id="F4QBN1"/>
<dbReference type="SUPFAM" id="SSF52540">
    <property type="entry name" value="P-loop containing nucleoside triphosphate hydrolases"/>
    <property type="match status" value="1"/>
</dbReference>